<evidence type="ECO:0000313" key="2">
    <source>
        <dbReference type="EMBL" id="KAG0513298.1"/>
    </source>
</evidence>
<feature type="region of interest" description="Disordered" evidence="1">
    <location>
        <begin position="1"/>
        <end position="174"/>
    </location>
</feature>
<reference evidence="2" key="1">
    <citation type="journal article" date="2019" name="BMC Genomics">
        <title>A new reference genome for Sorghum bicolor reveals high levels of sequence similarity between sweet and grain genotypes: implications for the genetics of sugar metabolism.</title>
        <authorList>
            <person name="Cooper E.A."/>
            <person name="Brenton Z.W."/>
            <person name="Flinn B.S."/>
            <person name="Jenkins J."/>
            <person name="Shu S."/>
            <person name="Flowers D."/>
            <person name="Luo F."/>
            <person name="Wang Y."/>
            <person name="Xia P."/>
            <person name="Barry K."/>
            <person name="Daum C."/>
            <person name="Lipzen A."/>
            <person name="Yoshinaga Y."/>
            <person name="Schmutz J."/>
            <person name="Saski C."/>
            <person name="Vermerris W."/>
            <person name="Kresovich S."/>
        </authorList>
    </citation>
    <scope>NUCLEOTIDE SEQUENCE</scope>
</reference>
<evidence type="ECO:0000313" key="3">
    <source>
        <dbReference type="Proteomes" id="UP000807115"/>
    </source>
</evidence>
<gene>
    <name evidence="2" type="ORF">BDA96_10G089600</name>
</gene>
<accession>A0A921U066</accession>
<feature type="compositionally biased region" description="Low complexity" evidence="1">
    <location>
        <begin position="77"/>
        <end position="86"/>
    </location>
</feature>
<evidence type="ECO:0000256" key="1">
    <source>
        <dbReference type="SAM" id="MobiDB-lite"/>
    </source>
</evidence>
<feature type="compositionally biased region" description="Basic and acidic residues" evidence="1">
    <location>
        <begin position="24"/>
        <end position="37"/>
    </location>
</feature>
<dbReference type="EMBL" id="CM027689">
    <property type="protein sequence ID" value="KAG0513298.1"/>
    <property type="molecule type" value="Genomic_DNA"/>
</dbReference>
<feature type="compositionally biased region" description="Low complexity" evidence="1">
    <location>
        <begin position="113"/>
        <end position="131"/>
    </location>
</feature>
<organism evidence="2 3">
    <name type="scientific">Sorghum bicolor</name>
    <name type="common">Sorghum</name>
    <name type="synonym">Sorghum vulgare</name>
    <dbReference type="NCBI Taxonomy" id="4558"/>
    <lineage>
        <taxon>Eukaryota</taxon>
        <taxon>Viridiplantae</taxon>
        <taxon>Streptophyta</taxon>
        <taxon>Embryophyta</taxon>
        <taxon>Tracheophyta</taxon>
        <taxon>Spermatophyta</taxon>
        <taxon>Magnoliopsida</taxon>
        <taxon>Liliopsida</taxon>
        <taxon>Poales</taxon>
        <taxon>Poaceae</taxon>
        <taxon>PACMAD clade</taxon>
        <taxon>Panicoideae</taxon>
        <taxon>Andropogonodae</taxon>
        <taxon>Andropogoneae</taxon>
        <taxon>Sorghinae</taxon>
        <taxon>Sorghum</taxon>
    </lineage>
</organism>
<feature type="compositionally biased region" description="Low complexity" evidence="1">
    <location>
        <begin position="164"/>
        <end position="174"/>
    </location>
</feature>
<dbReference type="AlphaFoldDB" id="A0A921U066"/>
<sequence>ALANADARTRPTLRGNPAHGTNSPERERFQFHIRSADARPIARCGVPVPDTDPEAARHPPRRALPLHATARPTLPRAGPTPAASGQTPPPPLPPSPRLSSRPHPSTHPPASPPSTATTPLPSSLSPLTSTSPSPPRSPSLTRARTRPPPTDRSRLDLVQEGGRARTAAGREGSF</sequence>
<dbReference type="Proteomes" id="UP000807115">
    <property type="component" value="Chromosome 10"/>
</dbReference>
<proteinExistence type="predicted"/>
<reference evidence="2" key="2">
    <citation type="submission" date="2020-10" db="EMBL/GenBank/DDBJ databases">
        <authorList>
            <person name="Cooper E.A."/>
            <person name="Brenton Z.W."/>
            <person name="Flinn B.S."/>
            <person name="Jenkins J."/>
            <person name="Shu S."/>
            <person name="Flowers D."/>
            <person name="Luo F."/>
            <person name="Wang Y."/>
            <person name="Xia P."/>
            <person name="Barry K."/>
            <person name="Daum C."/>
            <person name="Lipzen A."/>
            <person name="Yoshinaga Y."/>
            <person name="Schmutz J."/>
            <person name="Saski C."/>
            <person name="Vermerris W."/>
            <person name="Kresovich S."/>
        </authorList>
    </citation>
    <scope>NUCLEOTIDE SEQUENCE</scope>
</reference>
<feature type="non-terminal residue" evidence="2">
    <location>
        <position position="1"/>
    </location>
</feature>
<protein>
    <submittedName>
        <fullName evidence="2">Uncharacterized protein</fullName>
    </submittedName>
</protein>
<name>A0A921U066_SORBI</name>
<comment type="caution">
    <text evidence="2">The sequence shown here is derived from an EMBL/GenBank/DDBJ whole genome shotgun (WGS) entry which is preliminary data.</text>
</comment>
<feature type="compositionally biased region" description="Pro residues" evidence="1">
    <location>
        <begin position="87"/>
        <end position="96"/>
    </location>
</feature>